<comment type="similarity">
    <text evidence="1 10">Belongs to the ABC transporter superfamily.</text>
</comment>
<dbReference type="PROSITE" id="PS50893">
    <property type="entry name" value="ABC_TRANSPORTER_2"/>
    <property type="match status" value="1"/>
</dbReference>
<keyword evidence="8" id="KW-0029">Amino-acid transport</keyword>
<dbReference type="RefSeq" id="WP_094233871.1">
    <property type="nucleotide sequence ID" value="NZ_CP016199.1"/>
</dbReference>
<proteinExistence type="inferred from homology"/>
<feature type="domain" description="ABC transporter" evidence="11">
    <location>
        <begin position="2"/>
        <end position="236"/>
    </location>
</feature>
<dbReference type="GO" id="GO:0006865">
    <property type="term" value="P:amino acid transport"/>
    <property type="evidence" value="ECO:0007669"/>
    <property type="project" value="UniProtKB-KW"/>
</dbReference>
<dbReference type="GO" id="GO:0005886">
    <property type="term" value="C:plasma membrane"/>
    <property type="evidence" value="ECO:0007669"/>
    <property type="project" value="UniProtKB-SubCell"/>
</dbReference>
<evidence type="ECO:0000256" key="2">
    <source>
        <dbReference type="ARBA" id="ARBA00020019"/>
    </source>
</evidence>
<dbReference type="PANTHER" id="PTHR43166">
    <property type="entry name" value="AMINO ACID IMPORT ATP-BINDING PROTEIN"/>
    <property type="match status" value="1"/>
</dbReference>
<dbReference type="InterPro" id="IPR005286">
    <property type="entry name" value="Cell_div_FtsE"/>
</dbReference>
<evidence type="ECO:0000256" key="1">
    <source>
        <dbReference type="ARBA" id="ARBA00005417"/>
    </source>
</evidence>
<gene>
    <name evidence="10" type="primary">ftsE</name>
    <name evidence="12" type="ORF">AXF17_03690</name>
</gene>
<dbReference type="Proteomes" id="UP000214689">
    <property type="component" value="Chromosome"/>
</dbReference>
<dbReference type="PROSITE" id="PS00211">
    <property type="entry name" value="ABC_TRANSPORTER_1"/>
    <property type="match status" value="1"/>
</dbReference>
<comment type="subunit">
    <text evidence="10">Homodimer. Forms a membrane-associated complex with FtsX.</text>
</comment>
<comment type="function">
    <text evidence="10">Part of the ABC transporter FtsEX involved in cellular division.</text>
</comment>
<keyword evidence="10" id="KW-0131">Cell cycle</keyword>
<dbReference type="GO" id="GO:0051301">
    <property type="term" value="P:cell division"/>
    <property type="evidence" value="ECO:0007669"/>
    <property type="project" value="UniProtKB-UniRule"/>
</dbReference>
<dbReference type="InterPro" id="IPR027417">
    <property type="entry name" value="P-loop_NTPase"/>
</dbReference>
<keyword evidence="4 10" id="KW-1003">Cell membrane</keyword>
<dbReference type="InterPro" id="IPR017871">
    <property type="entry name" value="ABC_transporter-like_CS"/>
</dbReference>
<evidence type="ECO:0000256" key="6">
    <source>
        <dbReference type="ARBA" id="ARBA00022840"/>
    </source>
</evidence>
<evidence type="ECO:0000256" key="10">
    <source>
        <dbReference type="RuleBase" id="RU365094"/>
    </source>
</evidence>
<name>A0A223ARN5_9FIRM</name>
<dbReference type="GO" id="GO:0005524">
    <property type="term" value="F:ATP binding"/>
    <property type="evidence" value="ECO:0007669"/>
    <property type="project" value="UniProtKB-UniRule"/>
</dbReference>
<keyword evidence="3" id="KW-0813">Transport</keyword>
<dbReference type="AlphaFoldDB" id="A0A223ARN5"/>
<evidence type="ECO:0000256" key="7">
    <source>
        <dbReference type="ARBA" id="ARBA00022967"/>
    </source>
</evidence>
<dbReference type="InterPro" id="IPR003593">
    <property type="entry name" value="AAA+_ATPase"/>
</dbReference>
<evidence type="ECO:0000256" key="5">
    <source>
        <dbReference type="ARBA" id="ARBA00022741"/>
    </source>
</evidence>
<dbReference type="EMBL" id="CP016199">
    <property type="protein sequence ID" value="ASS37641.1"/>
    <property type="molecule type" value="Genomic_DNA"/>
</dbReference>
<keyword evidence="9 10" id="KW-0472">Membrane</keyword>
<dbReference type="GO" id="GO:0016887">
    <property type="term" value="F:ATP hydrolysis activity"/>
    <property type="evidence" value="ECO:0007669"/>
    <property type="project" value="InterPro"/>
</dbReference>
<dbReference type="InterPro" id="IPR050086">
    <property type="entry name" value="MetN_ABC_transporter-like"/>
</dbReference>
<dbReference type="SMART" id="SM00382">
    <property type="entry name" value="AAA"/>
    <property type="match status" value="1"/>
</dbReference>
<protein>
    <recommendedName>
        <fullName evidence="2 10">Cell division ATP-binding protein FtsE</fullName>
    </recommendedName>
</protein>
<evidence type="ECO:0000256" key="9">
    <source>
        <dbReference type="ARBA" id="ARBA00023136"/>
    </source>
</evidence>
<keyword evidence="6 10" id="KW-0067">ATP-binding</keyword>
<evidence type="ECO:0000256" key="3">
    <source>
        <dbReference type="ARBA" id="ARBA00022448"/>
    </source>
</evidence>
<evidence type="ECO:0000313" key="12">
    <source>
        <dbReference type="EMBL" id="ASS37641.1"/>
    </source>
</evidence>
<comment type="subcellular location">
    <subcellularLocation>
        <location evidence="10">Cell membrane</location>
        <topology evidence="10">Peripheral membrane protein</topology>
        <orientation evidence="10">Cytoplasmic side</orientation>
    </subcellularLocation>
</comment>
<reference evidence="13" key="1">
    <citation type="submission" date="2016-05" db="EMBL/GenBank/DDBJ databases">
        <authorList>
            <person name="Holder M.E."/>
            <person name="Ajami N.J."/>
            <person name="Petrosino J.F."/>
        </authorList>
    </citation>
    <scope>NUCLEOTIDE SEQUENCE [LARGE SCALE GENOMIC DNA]</scope>
    <source>
        <strain evidence="13">ATCC 700696</strain>
    </source>
</reference>
<dbReference type="Pfam" id="PF00005">
    <property type="entry name" value="ABC_tran"/>
    <property type="match status" value="1"/>
</dbReference>
<dbReference type="Gene3D" id="3.40.50.300">
    <property type="entry name" value="P-loop containing nucleotide triphosphate hydrolases"/>
    <property type="match status" value="1"/>
</dbReference>
<keyword evidence="7" id="KW-1278">Translocase</keyword>
<evidence type="ECO:0000259" key="11">
    <source>
        <dbReference type="PROSITE" id="PS50893"/>
    </source>
</evidence>
<dbReference type="SUPFAM" id="SSF52540">
    <property type="entry name" value="P-loop containing nucleoside triphosphate hydrolases"/>
    <property type="match status" value="1"/>
</dbReference>
<dbReference type="InterPro" id="IPR003439">
    <property type="entry name" value="ABC_transporter-like_ATP-bd"/>
</dbReference>
<accession>A0A223ARN5</accession>
<sequence length="242" mass="27609">MIEFKNVTKHYGNNVGLENATVRIEKGDFVFLVGPSGAGKTTFVRLILNEISTDKGTIVVAGKDITRLSRREIPELRQKIGMVFQDFRLLEKKTVYENVAFAMEVVHAKRKDIRRQVPYVLDLVGILDKKDRYPNELSAGEQQRVGIARAIVNNPRVLIADEPTGNLDPITAMEIMEILDKINIRGTTILMVTHAKDIVDQMNKRVVAIEDGHIVRDEQGQYGFYNEEEYYDYDEGVDQYVF</sequence>
<evidence type="ECO:0000313" key="13">
    <source>
        <dbReference type="Proteomes" id="UP000214689"/>
    </source>
</evidence>
<evidence type="ECO:0000256" key="4">
    <source>
        <dbReference type="ARBA" id="ARBA00022475"/>
    </source>
</evidence>
<evidence type="ECO:0000256" key="8">
    <source>
        <dbReference type="ARBA" id="ARBA00022970"/>
    </source>
</evidence>
<dbReference type="PANTHER" id="PTHR43166:SF30">
    <property type="entry name" value="METHIONINE IMPORT ATP-BINDING PROTEIN METN"/>
    <property type="match status" value="1"/>
</dbReference>
<dbReference type="FunFam" id="3.40.50.300:FF:000056">
    <property type="entry name" value="Cell division ATP-binding protein FtsE"/>
    <property type="match status" value="1"/>
</dbReference>
<keyword evidence="10 12" id="KW-0132">Cell division</keyword>
<keyword evidence="5 10" id="KW-0547">Nucleotide-binding</keyword>
<dbReference type="OrthoDB" id="9802264at2"/>
<dbReference type="NCBIfam" id="TIGR02673">
    <property type="entry name" value="FtsE"/>
    <property type="match status" value="1"/>
</dbReference>
<organism evidence="12 13">
    <name type="scientific">Mogibacterium pumilum</name>
    <dbReference type="NCBI Taxonomy" id="86332"/>
    <lineage>
        <taxon>Bacteria</taxon>
        <taxon>Bacillati</taxon>
        <taxon>Bacillota</taxon>
        <taxon>Clostridia</taxon>
        <taxon>Peptostreptococcales</taxon>
        <taxon>Anaerovoracaceae</taxon>
        <taxon>Mogibacterium</taxon>
    </lineage>
</organism>
<keyword evidence="13" id="KW-1185">Reference proteome</keyword>